<evidence type="ECO:0000313" key="2">
    <source>
        <dbReference type="EMBL" id="KDQ05800.1"/>
    </source>
</evidence>
<name>A0A067LU94_BOTB1</name>
<gene>
    <name evidence="2" type="ORF">BOTBODRAFT_95803</name>
</gene>
<dbReference type="InterPro" id="IPR058913">
    <property type="entry name" value="Integrase_dom_put"/>
</dbReference>
<protein>
    <recommendedName>
        <fullName evidence="1">Integrase core domain-containing protein</fullName>
    </recommendedName>
</protein>
<organism evidence="2 3">
    <name type="scientific">Botryobasidium botryosum (strain FD-172 SS1)</name>
    <dbReference type="NCBI Taxonomy" id="930990"/>
    <lineage>
        <taxon>Eukaryota</taxon>
        <taxon>Fungi</taxon>
        <taxon>Dikarya</taxon>
        <taxon>Basidiomycota</taxon>
        <taxon>Agaricomycotina</taxon>
        <taxon>Agaricomycetes</taxon>
        <taxon>Cantharellales</taxon>
        <taxon>Botryobasidiaceae</taxon>
        <taxon>Botryobasidium</taxon>
    </lineage>
</organism>
<feature type="domain" description="Integrase core" evidence="1">
    <location>
        <begin position="49"/>
        <end position="87"/>
    </location>
</feature>
<proteinExistence type="predicted"/>
<dbReference type="PANTHER" id="PTHR46791">
    <property type="entry name" value="EXPRESSED PROTEIN"/>
    <property type="match status" value="1"/>
</dbReference>
<dbReference type="OrthoDB" id="2686689at2759"/>
<dbReference type="PANTHER" id="PTHR46791:SF5">
    <property type="entry name" value="CLR5 DOMAIN-CONTAINING PROTEIN-RELATED"/>
    <property type="match status" value="1"/>
</dbReference>
<dbReference type="EMBL" id="KL198185">
    <property type="protein sequence ID" value="KDQ05800.1"/>
    <property type="molecule type" value="Genomic_DNA"/>
</dbReference>
<feature type="non-terminal residue" evidence="2">
    <location>
        <position position="1"/>
    </location>
</feature>
<dbReference type="InParanoid" id="A0A067LU94"/>
<dbReference type="HOGENOM" id="CLU_177206_0_0_1"/>
<feature type="non-terminal residue" evidence="2">
    <location>
        <position position="88"/>
    </location>
</feature>
<evidence type="ECO:0000313" key="3">
    <source>
        <dbReference type="Proteomes" id="UP000027195"/>
    </source>
</evidence>
<keyword evidence="3" id="KW-1185">Reference proteome</keyword>
<accession>A0A067LU94</accession>
<reference evidence="3" key="1">
    <citation type="journal article" date="2014" name="Proc. Natl. Acad. Sci. U.S.A.">
        <title>Extensive sampling of basidiomycete genomes demonstrates inadequacy of the white-rot/brown-rot paradigm for wood decay fungi.</title>
        <authorList>
            <person name="Riley R."/>
            <person name="Salamov A.A."/>
            <person name="Brown D.W."/>
            <person name="Nagy L.G."/>
            <person name="Floudas D."/>
            <person name="Held B.W."/>
            <person name="Levasseur A."/>
            <person name="Lombard V."/>
            <person name="Morin E."/>
            <person name="Otillar R."/>
            <person name="Lindquist E.A."/>
            <person name="Sun H."/>
            <person name="LaButti K.M."/>
            <person name="Schmutz J."/>
            <person name="Jabbour D."/>
            <person name="Luo H."/>
            <person name="Baker S.E."/>
            <person name="Pisabarro A.G."/>
            <person name="Walton J.D."/>
            <person name="Blanchette R.A."/>
            <person name="Henrissat B."/>
            <person name="Martin F."/>
            <person name="Cullen D."/>
            <person name="Hibbett D.S."/>
            <person name="Grigoriev I.V."/>
        </authorList>
    </citation>
    <scope>NUCLEOTIDE SEQUENCE [LARGE SCALE GENOMIC DNA]</scope>
    <source>
        <strain evidence="3">FD-172 SS1</strain>
    </source>
</reference>
<dbReference type="STRING" id="930990.A0A067LU94"/>
<dbReference type="Proteomes" id="UP000027195">
    <property type="component" value="Unassembled WGS sequence"/>
</dbReference>
<sequence length="88" mass="10264">PKSGIRYAIGFLRDRYVRVQRARVIASLNRIDSLGVSLRRNNTKPRGEYKTRRPNSLWCLDAHLKLIRWGFAMQGIIDAHCRTVSHLF</sequence>
<evidence type="ECO:0000259" key="1">
    <source>
        <dbReference type="Pfam" id="PF24764"/>
    </source>
</evidence>
<dbReference type="AlphaFoldDB" id="A0A067LU94"/>
<dbReference type="Pfam" id="PF24764">
    <property type="entry name" value="rva_4"/>
    <property type="match status" value="1"/>
</dbReference>